<dbReference type="RefSeq" id="WP_201083061.1">
    <property type="nucleotide sequence ID" value="NZ_CP067422.1"/>
</dbReference>
<keyword evidence="5" id="KW-0614">Plasmid</keyword>
<evidence type="ECO:0000313" key="6">
    <source>
        <dbReference type="Proteomes" id="UP000595197"/>
    </source>
</evidence>
<dbReference type="InterPro" id="IPR009057">
    <property type="entry name" value="Homeodomain-like_sf"/>
</dbReference>
<sequence length="297" mass="31387">MTAATGPVFAEQFQRAESPLLRLPSLLGGREGGIGRAEAGAVAVVSATLPQRLRAVPVLKHCLVAVIDGVKHIRDDGEDGTAVAPAGWFVALRAGERPNIANLPDPATGRYRAVALTFDRETLAVPALPCPASRRVPPGYAVLPDDPALAESFVHAVAGLASPVLSGELARHRLAEVLLALAERGVGWSPADAEGPIQRVRLMISARPQLPWSAADAARLLGISEATLRRRLAAEGTCFREILAESRLSHGLGLLQTTRAGIAEVALACGYDSPSRFSGRFRERFGMPPSEVRGREG</sequence>
<dbReference type="InterPro" id="IPR018062">
    <property type="entry name" value="HTH_AraC-typ_CS"/>
</dbReference>
<dbReference type="SMART" id="SM00342">
    <property type="entry name" value="HTH_ARAC"/>
    <property type="match status" value="1"/>
</dbReference>
<dbReference type="PROSITE" id="PS00041">
    <property type="entry name" value="HTH_ARAC_FAMILY_1"/>
    <property type="match status" value="1"/>
</dbReference>
<evidence type="ECO:0000256" key="3">
    <source>
        <dbReference type="ARBA" id="ARBA00023163"/>
    </source>
</evidence>
<dbReference type="PANTHER" id="PTHR47894:SF4">
    <property type="entry name" value="HTH-TYPE TRANSCRIPTIONAL REGULATOR GADX"/>
    <property type="match status" value="1"/>
</dbReference>
<dbReference type="PROSITE" id="PS01124">
    <property type="entry name" value="HTH_ARAC_FAMILY_2"/>
    <property type="match status" value="1"/>
</dbReference>
<name>A0ABX7BK90_9PROT</name>
<keyword evidence="1" id="KW-0805">Transcription regulation</keyword>
<protein>
    <submittedName>
        <fullName evidence="5">Helix-turn-helix transcriptional regulator</fullName>
    </submittedName>
</protein>
<dbReference type="PANTHER" id="PTHR47894">
    <property type="entry name" value="HTH-TYPE TRANSCRIPTIONAL REGULATOR GADX"/>
    <property type="match status" value="1"/>
</dbReference>
<accession>A0ABX7BK90</accession>
<reference evidence="5" key="1">
    <citation type="submission" date="2021-02" db="EMBL/GenBank/DDBJ databases">
        <title>Skermanella TT6 skin isolate.</title>
        <authorList>
            <person name="Lee K."/>
            <person name="Ganzorig M."/>
        </authorList>
    </citation>
    <scope>NUCLEOTIDE SEQUENCE</scope>
    <source>
        <strain evidence="5">TT6</strain>
    </source>
</reference>
<dbReference type="InterPro" id="IPR020449">
    <property type="entry name" value="Tscrpt_reg_AraC-type_HTH"/>
</dbReference>
<dbReference type="Pfam" id="PF12833">
    <property type="entry name" value="HTH_18"/>
    <property type="match status" value="1"/>
</dbReference>
<dbReference type="EMBL" id="CP067422">
    <property type="protein sequence ID" value="QQP93467.1"/>
    <property type="molecule type" value="Genomic_DNA"/>
</dbReference>
<gene>
    <name evidence="5" type="ORF">IGS68_33125</name>
</gene>
<evidence type="ECO:0000259" key="4">
    <source>
        <dbReference type="PROSITE" id="PS01124"/>
    </source>
</evidence>
<organism evidence="5 6">
    <name type="scientific">Skermanella cutis</name>
    <dbReference type="NCBI Taxonomy" id="2775420"/>
    <lineage>
        <taxon>Bacteria</taxon>
        <taxon>Pseudomonadati</taxon>
        <taxon>Pseudomonadota</taxon>
        <taxon>Alphaproteobacteria</taxon>
        <taxon>Rhodospirillales</taxon>
        <taxon>Azospirillaceae</taxon>
        <taxon>Skermanella</taxon>
    </lineage>
</organism>
<dbReference type="Proteomes" id="UP000595197">
    <property type="component" value="Plasmid pTT6-2"/>
</dbReference>
<dbReference type="PRINTS" id="PR00032">
    <property type="entry name" value="HTHARAC"/>
</dbReference>
<evidence type="ECO:0000256" key="1">
    <source>
        <dbReference type="ARBA" id="ARBA00023015"/>
    </source>
</evidence>
<proteinExistence type="predicted"/>
<evidence type="ECO:0000313" key="5">
    <source>
        <dbReference type="EMBL" id="QQP93467.1"/>
    </source>
</evidence>
<evidence type="ECO:0000256" key="2">
    <source>
        <dbReference type="ARBA" id="ARBA00023125"/>
    </source>
</evidence>
<dbReference type="InterPro" id="IPR018060">
    <property type="entry name" value="HTH_AraC"/>
</dbReference>
<dbReference type="Gene3D" id="1.10.10.60">
    <property type="entry name" value="Homeodomain-like"/>
    <property type="match status" value="1"/>
</dbReference>
<keyword evidence="6" id="KW-1185">Reference proteome</keyword>
<keyword evidence="3" id="KW-0804">Transcription</keyword>
<geneLocation type="plasmid" evidence="5 6">
    <name>pTT6-2</name>
</geneLocation>
<keyword evidence="2" id="KW-0238">DNA-binding</keyword>
<dbReference type="SUPFAM" id="SSF46689">
    <property type="entry name" value="Homeodomain-like"/>
    <property type="match status" value="1"/>
</dbReference>
<feature type="domain" description="HTH araC/xylS-type" evidence="4">
    <location>
        <begin position="198"/>
        <end position="295"/>
    </location>
</feature>